<accession>A0A1G9R8F9</accession>
<keyword evidence="3" id="KW-1185">Reference proteome</keyword>
<dbReference type="GO" id="GO:0070006">
    <property type="term" value="F:metalloaminopeptidase activity"/>
    <property type="evidence" value="ECO:0007669"/>
    <property type="project" value="TreeGrafter"/>
</dbReference>
<dbReference type="Proteomes" id="UP000183200">
    <property type="component" value="Unassembled WGS sequence"/>
</dbReference>
<dbReference type="PANTHER" id="PTHR11533">
    <property type="entry name" value="PROTEASE M1 ZINC METALLOPROTEASE"/>
    <property type="match status" value="1"/>
</dbReference>
<proteinExistence type="predicted"/>
<dbReference type="GO" id="GO:0005615">
    <property type="term" value="C:extracellular space"/>
    <property type="evidence" value="ECO:0007669"/>
    <property type="project" value="TreeGrafter"/>
</dbReference>
<dbReference type="GO" id="GO:0016020">
    <property type="term" value="C:membrane"/>
    <property type="evidence" value="ECO:0007669"/>
    <property type="project" value="TreeGrafter"/>
</dbReference>
<keyword evidence="2" id="KW-0645">Protease</keyword>
<feature type="domain" description="Peptidase M1 membrane alanine aminopeptidase" evidence="1">
    <location>
        <begin position="290"/>
        <end position="445"/>
    </location>
</feature>
<dbReference type="AlphaFoldDB" id="A0A1G9R8F9"/>
<dbReference type="OrthoDB" id="100605at2"/>
<dbReference type="GO" id="GO:0043171">
    <property type="term" value="P:peptide catabolic process"/>
    <property type="evidence" value="ECO:0007669"/>
    <property type="project" value="TreeGrafter"/>
</dbReference>
<evidence type="ECO:0000313" key="2">
    <source>
        <dbReference type="EMBL" id="SDM19579.1"/>
    </source>
</evidence>
<dbReference type="RefSeq" id="WP_074605833.1">
    <property type="nucleotide sequence ID" value="NZ_FNGY01000003.1"/>
</dbReference>
<dbReference type="Gene3D" id="1.10.390.10">
    <property type="entry name" value="Neutral Protease Domain 2"/>
    <property type="match status" value="1"/>
</dbReference>
<dbReference type="SUPFAM" id="SSF55486">
    <property type="entry name" value="Metalloproteases ('zincins'), catalytic domain"/>
    <property type="match status" value="1"/>
</dbReference>
<dbReference type="InterPro" id="IPR027268">
    <property type="entry name" value="Peptidase_M4/M1_CTD_sf"/>
</dbReference>
<gene>
    <name evidence="2" type="ORF">SAMN05421820_103163</name>
</gene>
<dbReference type="InterPro" id="IPR050344">
    <property type="entry name" value="Peptidase_M1_aminopeptidases"/>
</dbReference>
<dbReference type="EMBL" id="FNGY01000003">
    <property type="protein sequence ID" value="SDM19579.1"/>
    <property type="molecule type" value="Genomic_DNA"/>
</dbReference>
<dbReference type="PANTHER" id="PTHR11533:SF174">
    <property type="entry name" value="PUROMYCIN-SENSITIVE AMINOPEPTIDASE-RELATED"/>
    <property type="match status" value="1"/>
</dbReference>
<keyword evidence="2" id="KW-0031">Aminopeptidase</keyword>
<dbReference type="Pfam" id="PF01433">
    <property type="entry name" value="Peptidase_M1"/>
    <property type="match status" value="1"/>
</dbReference>
<dbReference type="InterPro" id="IPR014782">
    <property type="entry name" value="Peptidase_M1_dom"/>
</dbReference>
<reference evidence="3" key="1">
    <citation type="submission" date="2016-10" db="EMBL/GenBank/DDBJ databases">
        <authorList>
            <person name="Varghese N."/>
            <person name="Submissions S."/>
        </authorList>
    </citation>
    <scope>NUCLEOTIDE SEQUENCE [LARGE SCALE GENOMIC DNA]</scope>
    <source>
        <strain evidence="3">DSM 19110</strain>
    </source>
</reference>
<evidence type="ECO:0000313" key="3">
    <source>
        <dbReference type="Proteomes" id="UP000183200"/>
    </source>
</evidence>
<dbReference type="GO" id="GO:0008270">
    <property type="term" value="F:zinc ion binding"/>
    <property type="evidence" value="ECO:0007669"/>
    <property type="project" value="InterPro"/>
</dbReference>
<dbReference type="GO" id="GO:0005737">
    <property type="term" value="C:cytoplasm"/>
    <property type="evidence" value="ECO:0007669"/>
    <property type="project" value="TreeGrafter"/>
</dbReference>
<keyword evidence="2" id="KW-0378">Hydrolase</keyword>
<evidence type="ECO:0000259" key="1">
    <source>
        <dbReference type="Pfam" id="PF01433"/>
    </source>
</evidence>
<dbReference type="GO" id="GO:0042277">
    <property type="term" value="F:peptide binding"/>
    <property type="evidence" value="ECO:0007669"/>
    <property type="project" value="TreeGrafter"/>
</dbReference>
<organism evidence="2 3">
    <name type="scientific">Pedobacter steynii</name>
    <dbReference type="NCBI Taxonomy" id="430522"/>
    <lineage>
        <taxon>Bacteria</taxon>
        <taxon>Pseudomonadati</taxon>
        <taxon>Bacteroidota</taxon>
        <taxon>Sphingobacteriia</taxon>
        <taxon>Sphingobacteriales</taxon>
        <taxon>Sphingobacteriaceae</taxon>
        <taxon>Pedobacter</taxon>
    </lineage>
</organism>
<sequence>MKYKTIYIGLAYLLSFNSISYGQKNLQYRMEVKADLTKGSFAVKGTMSFLTEAYSADSLQIVITKGDTEPVIRLLNTDVKIRKTDTSRNSSGDIVYQLSFSRNLAAGSQLNFDFQYERGSRRSFQYFLDSTFCMAGGYGSAWYPQVNSLAEDGSKKYTRGTGTISVTTASGLTAVMAASTSKVFTKNPDKTVEFSYTEPDIFSLYIGNYNTHPYKGIVPFYAYTLAGTPYNEEVPIKSEQVLSFLSTQFGPLKIPSFSIIEFPEHVSEQTGIGGASLLGGILMPSSAIRRFNYALFGHELAHQWWGNLVMAKGNKGEAILSEGMAQYGSLQVVQKFDPQHAMDYRKKGYPGYINDQSGFGYLKNAAAGNDEPLTRLTGSNDHIIADSKGFLVLELLSETVGKQNFNKAMHQITSRYQSSGLRWEDFTKEISLANGTNLDWFFKQWFEQTGVPEWKTSWQQQQNEVRLNITQQNNSYRFPLNLLITYESGESSLKKVEISQQISHLKIPVKGEVKSIKTDPYFQVIHWEEEMKPEAVAMAKVSAVQKLRIEQKYEAAEKLALSYIDTLSKSDKYGVEFSLLYILGRMKGTQKKNAEALEYYMRATRCASRTTDYLAYTYYRIAQLAAEKKDQELFSWAVQNALKADEINNNNDHIRTMTDRLVF</sequence>
<name>A0A1G9R8F9_9SPHI</name>
<protein>
    <submittedName>
        <fullName evidence="2">Aminopeptidase N</fullName>
    </submittedName>
</protein>